<feature type="compositionally biased region" description="Low complexity" evidence="1">
    <location>
        <begin position="372"/>
        <end position="395"/>
    </location>
</feature>
<keyword evidence="4" id="KW-1185">Reference proteome</keyword>
<dbReference type="GO" id="GO:0070290">
    <property type="term" value="F:N-acylphosphatidylethanolamine-specific phospholipase D activity"/>
    <property type="evidence" value="ECO:0007669"/>
    <property type="project" value="TreeGrafter"/>
</dbReference>
<dbReference type="SUPFAM" id="SSF56281">
    <property type="entry name" value="Metallo-hydrolase/oxidoreductase"/>
    <property type="match status" value="1"/>
</dbReference>
<dbReference type="AlphaFoldDB" id="A0A163KLM6"/>
<feature type="region of interest" description="Disordered" evidence="1">
    <location>
        <begin position="352"/>
        <end position="405"/>
    </location>
</feature>
<dbReference type="STRING" id="4829.A0A163KLM6"/>
<dbReference type="InParanoid" id="A0A163KLM6"/>
<dbReference type="EMBL" id="LT554985">
    <property type="protein sequence ID" value="SAM09063.1"/>
    <property type="molecule type" value="Genomic_DNA"/>
</dbReference>
<dbReference type="InterPro" id="IPR036866">
    <property type="entry name" value="RibonucZ/Hydroxyglut_hydro"/>
</dbReference>
<accession>A0A163KLM6</accession>
<evidence type="ECO:0000313" key="4">
    <source>
        <dbReference type="Proteomes" id="UP000078561"/>
    </source>
</evidence>
<dbReference type="Pfam" id="PF12706">
    <property type="entry name" value="Lactamase_B_2"/>
    <property type="match status" value="1"/>
</dbReference>
<reference evidence="3" key="1">
    <citation type="submission" date="2016-04" db="EMBL/GenBank/DDBJ databases">
        <authorList>
            <person name="Evans L.H."/>
            <person name="Alamgir A."/>
            <person name="Owens N."/>
            <person name="Weber N.D."/>
            <person name="Virtaneva K."/>
            <person name="Barbian K."/>
            <person name="Babar A."/>
            <person name="Rosenke K."/>
        </authorList>
    </citation>
    <scope>NUCLEOTIDE SEQUENCE [LARGE SCALE GENOMIC DNA]</scope>
    <source>
        <strain evidence="3">CBS 101.48</strain>
    </source>
</reference>
<dbReference type="PANTHER" id="PTHR15032:SF4">
    <property type="entry name" value="N-ACYL-PHOSPHATIDYLETHANOLAMINE-HYDROLYZING PHOSPHOLIPASE D"/>
    <property type="match status" value="1"/>
</dbReference>
<dbReference type="GO" id="GO:0070292">
    <property type="term" value="P:N-acylphosphatidylethanolamine metabolic process"/>
    <property type="evidence" value="ECO:0007669"/>
    <property type="project" value="TreeGrafter"/>
</dbReference>
<dbReference type="Proteomes" id="UP000078561">
    <property type="component" value="Unassembled WGS sequence"/>
</dbReference>
<name>A0A163KLM6_ABSGL</name>
<dbReference type="OrthoDB" id="332863at2759"/>
<dbReference type="PANTHER" id="PTHR15032">
    <property type="entry name" value="N-ACYL-PHOSPHATIDYLETHANOLAMINE-HYDROLYZING PHOSPHOLIPASE D"/>
    <property type="match status" value="1"/>
</dbReference>
<protein>
    <recommendedName>
        <fullName evidence="2">Metallo-beta-lactamase domain-containing protein</fullName>
    </recommendedName>
</protein>
<evidence type="ECO:0000259" key="2">
    <source>
        <dbReference type="Pfam" id="PF12706"/>
    </source>
</evidence>
<evidence type="ECO:0000313" key="3">
    <source>
        <dbReference type="EMBL" id="SAM09063.1"/>
    </source>
</evidence>
<dbReference type="GO" id="GO:0005737">
    <property type="term" value="C:cytoplasm"/>
    <property type="evidence" value="ECO:0007669"/>
    <property type="project" value="TreeGrafter"/>
</dbReference>
<sequence length="438" mass="49068">MTVSAVAYYALQASHHKDLVEALRKQHMRKRRHLHHPEDRYASLQIESSFVNPFEAWHTPSWKDDALYWLKRSWQSTFSGLPDTKDLDEAFPLHRPDFDRIFSSVGSASQSCVDSEGSTSLQTTFTWLGQSTCLITLDGLMILTDPVFDDALVFHKRARSLPCKLDAFVDKVDIVLISHDHADEHVVKQLGDSVTWYVPLGLRDWFVGCGVENVIELDWWQEVRHKERPEVIIASVPSMHSSGRWSFKKNQALWSNFVVRAKDESFFFCGASGYDKDLFKAIGKVYAPLTLAALPIGGYMPRNVKKALHMDPAEALRTHHHLGCPRLSIGINWGTFVSSSTEPIMEPRSALAQTLQKHPLPSPPSPEQLHESTLTTTPASPSSSSPTSLSSLSSSVKDDHKRKYHVNRTNSTTEFITVSLGETICVANLGDDSCNPTS</sequence>
<dbReference type="InterPro" id="IPR001279">
    <property type="entry name" value="Metallo-B-lactamas"/>
</dbReference>
<dbReference type="OMA" id="CVPAQHT"/>
<feature type="domain" description="Metallo-beta-lactamase" evidence="2">
    <location>
        <begin position="142"/>
        <end position="326"/>
    </location>
</feature>
<dbReference type="Gene3D" id="3.60.15.10">
    <property type="entry name" value="Ribonuclease Z/Hydroxyacylglutathione hydrolase-like"/>
    <property type="match status" value="1"/>
</dbReference>
<organism evidence="3">
    <name type="scientific">Absidia glauca</name>
    <name type="common">Pin mould</name>
    <dbReference type="NCBI Taxonomy" id="4829"/>
    <lineage>
        <taxon>Eukaryota</taxon>
        <taxon>Fungi</taxon>
        <taxon>Fungi incertae sedis</taxon>
        <taxon>Mucoromycota</taxon>
        <taxon>Mucoromycotina</taxon>
        <taxon>Mucoromycetes</taxon>
        <taxon>Mucorales</taxon>
        <taxon>Cunninghamellaceae</taxon>
        <taxon>Absidia</taxon>
    </lineage>
</organism>
<dbReference type="GO" id="GO:0070291">
    <property type="term" value="P:N-acylethanolamine metabolic process"/>
    <property type="evidence" value="ECO:0007669"/>
    <property type="project" value="TreeGrafter"/>
</dbReference>
<gene>
    <name evidence="3" type="primary">ABSGL_14737.1 scaffold 14966</name>
</gene>
<proteinExistence type="predicted"/>
<evidence type="ECO:0000256" key="1">
    <source>
        <dbReference type="SAM" id="MobiDB-lite"/>
    </source>
</evidence>